<keyword evidence="9" id="KW-0472">Membrane</keyword>
<keyword evidence="5" id="KW-0997">Cell inner membrane</keyword>
<evidence type="ECO:0000256" key="2">
    <source>
        <dbReference type="ARBA" id="ARBA00006555"/>
    </source>
</evidence>
<keyword evidence="10" id="KW-0732">Signal</keyword>
<feature type="signal peptide" evidence="10">
    <location>
        <begin position="1"/>
        <end position="26"/>
    </location>
</feature>
<dbReference type="SUPFAM" id="SSF74653">
    <property type="entry name" value="TolA/TonB C-terminal domain"/>
    <property type="match status" value="1"/>
</dbReference>
<organism evidence="12 13">
    <name type="scientific">Pelagicoccus enzymogenes</name>
    <dbReference type="NCBI Taxonomy" id="2773457"/>
    <lineage>
        <taxon>Bacteria</taxon>
        <taxon>Pseudomonadati</taxon>
        <taxon>Verrucomicrobiota</taxon>
        <taxon>Opitutia</taxon>
        <taxon>Puniceicoccales</taxon>
        <taxon>Pelagicoccaceae</taxon>
        <taxon>Pelagicoccus</taxon>
    </lineage>
</organism>
<dbReference type="GO" id="GO:0098797">
    <property type="term" value="C:plasma membrane protein complex"/>
    <property type="evidence" value="ECO:0007669"/>
    <property type="project" value="TreeGrafter"/>
</dbReference>
<feature type="chain" id="PRO_5037680821" evidence="10">
    <location>
        <begin position="27"/>
        <end position="113"/>
    </location>
</feature>
<dbReference type="PROSITE" id="PS52015">
    <property type="entry name" value="TONB_CTD"/>
    <property type="match status" value="1"/>
</dbReference>
<dbReference type="InterPro" id="IPR037682">
    <property type="entry name" value="TonB_C"/>
</dbReference>
<evidence type="ECO:0000256" key="8">
    <source>
        <dbReference type="ARBA" id="ARBA00022989"/>
    </source>
</evidence>
<evidence type="ECO:0000256" key="5">
    <source>
        <dbReference type="ARBA" id="ARBA00022519"/>
    </source>
</evidence>
<comment type="caution">
    <text evidence="12">The sequence shown here is derived from an EMBL/GenBank/DDBJ whole genome shotgun (WGS) entry which is preliminary data.</text>
</comment>
<dbReference type="EMBL" id="JACYFG010000009">
    <property type="protein sequence ID" value="MBD5779523.1"/>
    <property type="molecule type" value="Genomic_DNA"/>
</dbReference>
<dbReference type="InterPro" id="IPR051045">
    <property type="entry name" value="TonB-dependent_transducer"/>
</dbReference>
<gene>
    <name evidence="12" type="ORF">IEN85_08455</name>
</gene>
<name>A0A927F9S6_9BACT</name>
<evidence type="ECO:0000259" key="11">
    <source>
        <dbReference type="PROSITE" id="PS52015"/>
    </source>
</evidence>
<evidence type="ECO:0000256" key="9">
    <source>
        <dbReference type="ARBA" id="ARBA00023136"/>
    </source>
</evidence>
<comment type="similarity">
    <text evidence="2">Belongs to the TonB family.</text>
</comment>
<evidence type="ECO:0000256" key="7">
    <source>
        <dbReference type="ARBA" id="ARBA00022927"/>
    </source>
</evidence>
<dbReference type="GO" id="GO:0055085">
    <property type="term" value="P:transmembrane transport"/>
    <property type="evidence" value="ECO:0007669"/>
    <property type="project" value="InterPro"/>
</dbReference>
<dbReference type="InterPro" id="IPR006260">
    <property type="entry name" value="TonB/TolA_C"/>
</dbReference>
<dbReference type="AlphaFoldDB" id="A0A927F9S6"/>
<evidence type="ECO:0000313" key="12">
    <source>
        <dbReference type="EMBL" id="MBD5779523.1"/>
    </source>
</evidence>
<keyword evidence="3" id="KW-0813">Transport</keyword>
<comment type="subcellular location">
    <subcellularLocation>
        <location evidence="1">Cell inner membrane</location>
        <topology evidence="1">Single-pass membrane protein</topology>
        <orientation evidence="1">Periplasmic side</orientation>
    </subcellularLocation>
</comment>
<dbReference type="Proteomes" id="UP000622317">
    <property type="component" value="Unassembled WGS sequence"/>
</dbReference>
<protein>
    <submittedName>
        <fullName evidence="12">Energy transducer TonB</fullName>
    </submittedName>
</protein>
<evidence type="ECO:0000256" key="10">
    <source>
        <dbReference type="SAM" id="SignalP"/>
    </source>
</evidence>
<keyword evidence="13" id="KW-1185">Reference proteome</keyword>
<keyword evidence="4" id="KW-1003">Cell membrane</keyword>
<keyword evidence="7" id="KW-0653">Protein transport</keyword>
<dbReference type="PANTHER" id="PTHR33446:SF2">
    <property type="entry name" value="PROTEIN TONB"/>
    <property type="match status" value="1"/>
</dbReference>
<evidence type="ECO:0000256" key="4">
    <source>
        <dbReference type="ARBA" id="ARBA00022475"/>
    </source>
</evidence>
<keyword evidence="8" id="KW-1133">Transmembrane helix</keyword>
<evidence type="ECO:0000256" key="6">
    <source>
        <dbReference type="ARBA" id="ARBA00022692"/>
    </source>
</evidence>
<feature type="domain" description="TonB C-terminal" evidence="11">
    <location>
        <begin position="25"/>
        <end position="113"/>
    </location>
</feature>
<dbReference type="Pfam" id="PF03544">
    <property type="entry name" value="TonB_C"/>
    <property type="match status" value="1"/>
</dbReference>
<accession>A0A927F9S6</accession>
<dbReference type="PANTHER" id="PTHR33446">
    <property type="entry name" value="PROTEIN TONB-RELATED"/>
    <property type="match status" value="1"/>
</dbReference>
<evidence type="ECO:0000256" key="3">
    <source>
        <dbReference type="ARBA" id="ARBA00022448"/>
    </source>
</evidence>
<keyword evidence="6" id="KW-0812">Transmembrane</keyword>
<evidence type="ECO:0000256" key="1">
    <source>
        <dbReference type="ARBA" id="ARBA00004383"/>
    </source>
</evidence>
<dbReference type="GO" id="GO:0015031">
    <property type="term" value="P:protein transport"/>
    <property type="evidence" value="ECO:0007669"/>
    <property type="project" value="UniProtKB-KW"/>
</dbReference>
<dbReference type="GO" id="GO:0031992">
    <property type="term" value="F:energy transducer activity"/>
    <property type="evidence" value="ECO:0007669"/>
    <property type="project" value="TreeGrafter"/>
</dbReference>
<dbReference type="NCBIfam" id="TIGR01352">
    <property type="entry name" value="tonB_Cterm"/>
    <property type="match status" value="1"/>
</dbReference>
<dbReference type="RefSeq" id="WP_191616663.1">
    <property type="nucleotide sequence ID" value="NZ_JACYFG010000009.1"/>
</dbReference>
<sequence length="113" mass="11892">MNRFKSSLTSLLILALAAFAANAVSAADAKWDVQPSVKKSVAPANPNGIEGMAMALVTISADGTVASVTIDKSTDASLEQPVLDAIKQWRFNPAQLNGSPIECSIKVPFKFKS</sequence>
<dbReference type="Gene3D" id="3.30.1150.10">
    <property type="match status" value="1"/>
</dbReference>
<reference evidence="12" key="1">
    <citation type="submission" date="2020-09" db="EMBL/GenBank/DDBJ databases">
        <title>Pelagicoccus enzymogenes sp. nov. with an EPS production, isolated from marine sediment.</title>
        <authorList>
            <person name="Feng X."/>
        </authorList>
    </citation>
    <scope>NUCLEOTIDE SEQUENCE</scope>
    <source>
        <strain evidence="12">NFK12</strain>
    </source>
</reference>
<evidence type="ECO:0000313" key="13">
    <source>
        <dbReference type="Proteomes" id="UP000622317"/>
    </source>
</evidence>
<proteinExistence type="inferred from homology"/>